<proteinExistence type="predicted"/>
<dbReference type="GO" id="GO:0043161">
    <property type="term" value="P:proteasome-mediated ubiquitin-dependent protein catabolic process"/>
    <property type="evidence" value="ECO:0007669"/>
    <property type="project" value="TreeGrafter"/>
</dbReference>
<dbReference type="OrthoDB" id="25887at2759"/>
<keyword evidence="1" id="KW-0833">Ubl conjugation pathway</keyword>
<feature type="domain" description="SEP" evidence="4">
    <location>
        <begin position="207"/>
        <end position="272"/>
    </location>
</feature>
<dbReference type="GeneID" id="54483972"/>
<dbReference type="GO" id="GO:0007030">
    <property type="term" value="P:Golgi organization"/>
    <property type="evidence" value="ECO:0007669"/>
    <property type="project" value="TreeGrafter"/>
</dbReference>
<feature type="compositionally biased region" description="Low complexity" evidence="2">
    <location>
        <begin position="289"/>
        <end position="322"/>
    </location>
</feature>
<dbReference type="InterPro" id="IPR001012">
    <property type="entry name" value="UBX_dom"/>
</dbReference>
<feature type="compositionally biased region" description="Low complexity" evidence="2">
    <location>
        <begin position="178"/>
        <end position="188"/>
    </location>
</feature>
<dbReference type="InterPro" id="IPR036241">
    <property type="entry name" value="NSFL1C_SEP_dom_sf"/>
</dbReference>
<evidence type="ECO:0000313" key="5">
    <source>
        <dbReference type="EMBL" id="KAF2754001.1"/>
    </source>
</evidence>
<keyword evidence="6" id="KW-1185">Reference proteome</keyword>
<feature type="compositionally biased region" description="Acidic residues" evidence="2">
    <location>
        <begin position="49"/>
        <end position="60"/>
    </location>
</feature>
<accession>A0A6A6VXL9</accession>
<organism evidence="5 6">
    <name type="scientific">Pseudovirgaria hyperparasitica</name>
    <dbReference type="NCBI Taxonomy" id="470096"/>
    <lineage>
        <taxon>Eukaryota</taxon>
        <taxon>Fungi</taxon>
        <taxon>Dikarya</taxon>
        <taxon>Ascomycota</taxon>
        <taxon>Pezizomycotina</taxon>
        <taxon>Dothideomycetes</taxon>
        <taxon>Dothideomycetes incertae sedis</taxon>
        <taxon>Acrospermales</taxon>
        <taxon>Acrospermaceae</taxon>
        <taxon>Pseudovirgaria</taxon>
    </lineage>
</organism>
<dbReference type="Pfam" id="PF00789">
    <property type="entry name" value="UBX"/>
    <property type="match status" value="1"/>
</dbReference>
<dbReference type="PANTHER" id="PTHR23333">
    <property type="entry name" value="UBX DOMAIN CONTAINING PROTEIN"/>
    <property type="match status" value="1"/>
</dbReference>
<dbReference type="FunFam" id="3.30.420.210:FF:000002">
    <property type="entry name" value="UBX domain-containing protein 1"/>
    <property type="match status" value="1"/>
</dbReference>
<dbReference type="FunFam" id="3.10.20.90:FF:000179">
    <property type="entry name" value="Plant UBX domain-containing protein 4"/>
    <property type="match status" value="1"/>
</dbReference>
<dbReference type="Proteomes" id="UP000799437">
    <property type="component" value="Unassembled WGS sequence"/>
</dbReference>
<evidence type="ECO:0000313" key="6">
    <source>
        <dbReference type="Proteomes" id="UP000799437"/>
    </source>
</evidence>
<dbReference type="CDD" id="cd01770">
    <property type="entry name" value="UBX_UBXN2"/>
    <property type="match status" value="1"/>
</dbReference>
<dbReference type="PROSITE" id="PS50033">
    <property type="entry name" value="UBX"/>
    <property type="match status" value="1"/>
</dbReference>
<reference evidence="5" key="1">
    <citation type="journal article" date="2020" name="Stud. Mycol.">
        <title>101 Dothideomycetes genomes: a test case for predicting lifestyles and emergence of pathogens.</title>
        <authorList>
            <person name="Haridas S."/>
            <person name="Albert R."/>
            <person name="Binder M."/>
            <person name="Bloem J."/>
            <person name="Labutti K."/>
            <person name="Salamov A."/>
            <person name="Andreopoulos B."/>
            <person name="Baker S."/>
            <person name="Barry K."/>
            <person name="Bills G."/>
            <person name="Bluhm B."/>
            <person name="Cannon C."/>
            <person name="Castanera R."/>
            <person name="Culley D."/>
            <person name="Daum C."/>
            <person name="Ezra D."/>
            <person name="Gonzalez J."/>
            <person name="Henrissat B."/>
            <person name="Kuo A."/>
            <person name="Liang C."/>
            <person name="Lipzen A."/>
            <person name="Lutzoni F."/>
            <person name="Magnuson J."/>
            <person name="Mondo S."/>
            <person name="Nolan M."/>
            <person name="Ohm R."/>
            <person name="Pangilinan J."/>
            <person name="Park H.-J."/>
            <person name="Ramirez L."/>
            <person name="Alfaro M."/>
            <person name="Sun H."/>
            <person name="Tritt A."/>
            <person name="Yoshinaga Y."/>
            <person name="Zwiers L.-H."/>
            <person name="Turgeon B."/>
            <person name="Goodwin S."/>
            <person name="Spatafora J."/>
            <person name="Crous P."/>
            <person name="Grigoriev I."/>
        </authorList>
    </citation>
    <scope>NUCLEOTIDE SEQUENCE</scope>
    <source>
        <strain evidence="5">CBS 121739</strain>
    </source>
</reference>
<dbReference type="GO" id="GO:0005634">
    <property type="term" value="C:nucleus"/>
    <property type="evidence" value="ECO:0007669"/>
    <property type="project" value="TreeGrafter"/>
</dbReference>
<feature type="domain" description="UBX" evidence="3">
    <location>
        <begin position="328"/>
        <end position="405"/>
    </location>
</feature>
<feature type="compositionally biased region" description="Acidic residues" evidence="2">
    <location>
        <begin position="115"/>
        <end position="124"/>
    </location>
</feature>
<dbReference type="SMART" id="SM00553">
    <property type="entry name" value="SEP"/>
    <property type="match status" value="1"/>
</dbReference>
<dbReference type="PROSITE" id="PS51399">
    <property type="entry name" value="SEP"/>
    <property type="match status" value="1"/>
</dbReference>
<dbReference type="AlphaFoldDB" id="A0A6A6VXL9"/>
<feature type="region of interest" description="Disordered" evidence="2">
    <location>
        <begin position="44"/>
        <end position="204"/>
    </location>
</feature>
<feature type="region of interest" description="Disordered" evidence="2">
    <location>
        <begin position="275"/>
        <end position="322"/>
    </location>
</feature>
<dbReference type="Pfam" id="PF14555">
    <property type="entry name" value="UBA_4"/>
    <property type="match status" value="1"/>
</dbReference>
<evidence type="ECO:0000259" key="4">
    <source>
        <dbReference type="PROSITE" id="PS51399"/>
    </source>
</evidence>
<dbReference type="GO" id="GO:0061025">
    <property type="term" value="P:membrane fusion"/>
    <property type="evidence" value="ECO:0007669"/>
    <property type="project" value="TreeGrafter"/>
</dbReference>
<dbReference type="RefSeq" id="XP_033596452.1">
    <property type="nucleotide sequence ID" value="XM_033742918.1"/>
</dbReference>
<feature type="compositionally biased region" description="Basic and acidic residues" evidence="2">
    <location>
        <begin position="153"/>
        <end position="174"/>
    </location>
</feature>
<dbReference type="GO" id="GO:0005829">
    <property type="term" value="C:cytosol"/>
    <property type="evidence" value="ECO:0007669"/>
    <property type="project" value="TreeGrafter"/>
</dbReference>
<protein>
    <submittedName>
        <fullName evidence="5">SEP-domain-containing protein</fullName>
    </submittedName>
</protein>
<dbReference type="CDD" id="cd14348">
    <property type="entry name" value="UBA_p47"/>
    <property type="match status" value="1"/>
</dbReference>
<dbReference type="InterPro" id="IPR029071">
    <property type="entry name" value="Ubiquitin-like_domsf"/>
</dbReference>
<gene>
    <name evidence="5" type="ORF">EJ05DRAFT_469679</name>
</gene>
<evidence type="ECO:0000256" key="2">
    <source>
        <dbReference type="SAM" id="MobiDB-lite"/>
    </source>
</evidence>
<evidence type="ECO:0000256" key="1">
    <source>
        <dbReference type="ARBA" id="ARBA00022786"/>
    </source>
</evidence>
<dbReference type="InterPro" id="IPR012989">
    <property type="entry name" value="SEP_domain"/>
</dbReference>
<dbReference type="Gene3D" id="1.10.8.10">
    <property type="entry name" value="DNA helicase RuvA subunit, C-terminal domain"/>
    <property type="match status" value="1"/>
</dbReference>
<dbReference type="Pfam" id="PF08059">
    <property type="entry name" value="SEP"/>
    <property type="match status" value="1"/>
</dbReference>
<feature type="compositionally biased region" description="Basic and acidic residues" evidence="2">
    <location>
        <begin position="101"/>
        <end position="114"/>
    </location>
</feature>
<sequence length="409" mass="43853">MTSEQNDALISQFIAVAGPSVQPEQAQGYLAAASWNVEEALQTFFAANDGEEQDTSEEQEAAYTGPRTLDGRPAPGYAGEATSMPSSSARGKQPQKGGLRTLKDIQGDSGHSHDDEDDEDDDKDQDMFAGGEKSGLAVQNPGQSSDPQAQIRDMLKKAQRNDPRPGGEDTDRPRPRFTGTGQTLGGDDTPSRVVTQASPQRPVVAAPERRDLHIWRNGFSVDDGPLYRYDDPANAGYLEMINRGQAPVQLMNAQHGQELDVHLSMHKEDDYVKPKAKYKPFGGSGQRLGSPTPGASGPAAATSSAPPPTQSTTATPPGSSAPIIDVDEAQPTLALQIRLGDGTRLRSRFNASHTIGDVYTFVNSASPTSAQRPWALMTTFPSKELSDKTLKLGDVEDLKRGGVVVQKWT</sequence>
<dbReference type="PANTHER" id="PTHR23333:SF20">
    <property type="entry name" value="NSFL1 COFACTOR P47"/>
    <property type="match status" value="1"/>
</dbReference>
<dbReference type="EMBL" id="ML996582">
    <property type="protein sequence ID" value="KAF2754001.1"/>
    <property type="molecule type" value="Genomic_DNA"/>
</dbReference>
<dbReference type="SMART" id="SM00166">
    <property type="entry name" value="UBX"/>
    <property type="match status" value="1"/>
</dbReference>
<dbReference type="GO" id="GO:0043130">
    <property type="term" value="F:ubiquitin binding"/>
    <property type="evidence" value="ECO:0007669"/>
    <property type="project" value="TreeGrafter"/>
</dbReference>
<dbReference type="GO" id="GO:0031468">
    <property type="term" value="P:nuclear membrane reassembly"/>
    <property type="evidence" value="ECO:0007669"/>
    <property type="project" value="TreeGrafter"/>
</dbReference>
<dbReference type="SUPFAM" id="SSF54236">
    <property type="entry name" value="Ubiquitin-like"/>
    <property type="match status" value="1"/>
</dbReference>
<dbReference type="SUPFAM" id="SSF102848">
    <property type="entry name" value="NSFL1 (p97 ATPase) cofactor p47, SEP domain"/>
    <property type="match status" value="1"/>
</dbReference>
<evidence type="ECO:0000259" key="3">
    <source>
        <dbReference type="PROSITE" id="PS50033"/>
    </source>
</evidence>
<dbReference type="Gene3D" id="3.30.420.210">
    <property type="entry name" value="SEP domain"/>
    <property type="match status" value="1"/>
</dbReference>
<name>A0A6A6VXL9_9PEZI</name>
<dbReference type="Gene3D" id="3.10.20.90">
    <property type="entry name" value="Phosphatidylinositol 3-kinase Catalytic Subunit, Chain A, domain 1"/>
    <property type="match status" value="1"/>
</dbReference>
<dbReference type="GO" id="GO:0000045">
    <property type="term" value="P:autophagosome assembly"/>
    <property type="evidence" value="ECO:0007669"/>
    <property type="project" value="TreeGrafter"/>
</dbReference>